<dbReference type="PROSITE" id="PS50853">
    <property type="entry name" value="FN3"/>
    <property type="match status" value="1"/>
</dbReference>
<accession>A0ABU5SKZ5</accession>
<evidence type="ECO:0000313" key="3">
    <source>
        <dbReference type="EMBL" id="MEA5427966.1"/>
    </source>
</evidence>
<dbReference type="EMBL" id="JAYGIM010000011">
    <property type="protein sequence ID" value="MEA5427966.1"/>
    <property type="molecule type" value="Genomic_DNA"/>
</dbReference>
<evidence type="ECO:0000313" key="4">
    <source>
        <dbReference type="Proteomes" id="UP001302222"/>
    </source>
</evidence>
<reference evidence="3 4" key="1">
    <citation type="submission" date="2023-12" db="EMBL/GenBank/DDBJ databases">
        <title>Novel species of the genus Arcicella isolated from rivers.</title>
        <authorList>
            <person name="Lu H."/>
        </authorList>
    </citation>
    <scope>NUCLEOTIDE SEQUENCE [LARGE SCALE GENOMIC DNA]</scope>
    <source>
        <strain evidence="3 4">DC25W</strain>
    </source>
</reference>
<keyword evidence="4" id="KW-1185">Reference proteome</keyword>
<proteinExistence type="predicted"/>
<dbReference type="RefSeq" id="WP_323259855.1">
    <property type="nucleotide sequence ID" value="NZ_JAYGIM010000011.1"/>
</dbReference>
<dbReference type="CDD" id="cd00063">
    <property type="entry name" value="FN3"/>
    <property type="match status" value="1"/>
</dbReference>
<gene>
    <name evidence="3" type="ORF">VB798_15340</name>
</gene>
<dbReference type="Gene3D" id="2.60.40.10">
    <property type="entry name" value="Immunoglobulins"/>
    <property type="match status" value="4"/>
</dbReference>
<name>A0ABU5SKZ5_9BACT</name>
<organism evidence="3 4">
    <name type="scientific">Arcicella lustrica</name>
    <dbReference type="NCBI Taxonomy" id="2984196"/>
    <lineage>
        <taxon>Bacteria</taxon>
        <taxon>Pseudomonadati</taxon>
        <taxon>Bacteroidota</taxon>
        <taxon>Cytophagia</taxon>
        <taxon>Cytophagales</taxon>
        <taxon>Flectobacillaceae</taxon>
        <taxon>Arcicella</taxon>
    </lineage>
</organism>
<dbReference type="InterPro" id="IPR036116">
    <property type="entry name" value="FN3_sf"/>
</dbReference>
<feature type="chain" id="PRO_5046590748" description="Fibronectin type-III domain-containing protein" evidence="1">
    <location>
        <begin position="18"/>
        <end position="710"/>
    </location>
</feature>
<protein>
    <recommendedName>
        <fullName evidence="2">Fibronectin type-III domain-containing protein</fullName>
    </recommendedName>
</protein>
<feature type="domain" description="Fibronectin type-III" evidence="2">
    <location>
        <begin position="525"/>
        <end position="618"/>
    </location>
</feature>
<dbReference type="Proteomes" id="UP001302222">
    <property type="component" value="Unassembled WGS sequence"/>
</dbReference>
<keyword evidence="1" id="KW-0732">Signal</keyword>
<dbReference type="InterPro" id="IPR013783">
    <property type="entry name" value="Ig-like_fold"/>
</dbReference>
<dbReference type="SUPFAM" id="SSF49265">
    <property type="entry name" value="Fibronectin type III"/>
    <property type="match status" value="2"/>
</dbReference>
<feature type="signal peptide" evidence="1">
    <location>
        <begin position="1"/>
        <end position="17"/>
    </location>
</feature>
<evidence type="ECO:0000259" key="2">
    <source>
        <dbReference type="PROSITE" id="PS50853"/>
    </source>
</evidence>
<sequence length="710" mass="79972">MKNIVTLILLISCWATASLHAQRAPIETPRVLKVASSKAGNYIYLTGRDEVEGKDTAILHATDHFIIKRMPFVLITDSTKAKAALKNFKTIGKAEKANSDKVLKELFNENDLTDVKRFLDKKTNKELLDFVDKHVKASDYGFLYSLIEIRMMMGQVYLDTEVKDGEVMYYQVIRVDKNKKEYPWGVALAQSKVGNYALSYLKPKVTALQSTDSSVNITWKLKISEAMVNTFPKPITRASFDPKGDLLMVPFPLSALSGRVVPTREGKTIPGIKLIPSINRTLDTLTFNYSGTVGKDEQFAAYLMAEDEIYNQGVHSDTAVVFGVEARSIPLIYGVRVSEIENGICLAWDKLPNKSYVTGVEVTRYDSQDTMVPLGVLSASDTTYTDYAIKVGEHYRYHVRALFIHGIGITQEAPAQGVGTYTKFSKPLPPYNLEVSSNVKNVSLSWKGADEPGFYGYFVYRGTSPKKMYLIAGPVKEKKYTDTSESLSGRSQYYYAVRNQNLRQDTSMYSNIVTVIPIKKIDVIAPDNIQFYYVNGKLRVMWDDTRTQDNAIETFLIQRRKKGETEYVTMKPKEAGNAFLVDSLIQRGTTYQYRVASVAFTGDMSAYSDITEYSLEKPKIETVNEFYVRNITAGVEVSIPEIIYSNRKGYTIYRRNATGGDFVKVHTMPSDTFVFTDEKIEKGQTYIYAISITENDGKEGEMGLSRSVEK</sequence>
<evidence type="ECO:0000256" key="1">
    <source>
        <dbReference type="SAM" id="SignalP"/>
    </source>
</evidence>
<dbReference type="InterPro" id="IPR003961">
    <property type="entry name" value="FN3_dom"/>
</dbReference>
<comment type="caution">
    <text evidence="3">The sequence shown here is derived from an EMBL/GenBank/DDBJ whole genome shotgun (WGS) entry which is preliminary data.</text>
</comment>